<name>A0AAN9XKC2_PSOTE</name>
<accession>A0AAN9XKC2</accession>
<feature type="region of interest" description="Disordered" evidence="1">
    <location>
        <begin position="33"/>
        <end position="55"/>
    </location>
</feature>
<dbReference type="Proteomes" id="UP001386955">
    <property type="component" value="Unassembled WGS sequence"/>
</dbReference>
<proteinExistence type="predicted"/>
<evidence type="ECO:0000313" key="3">
    <source>
        <dbReference type="Proteomes" id="UP001386955"/>
    </source>
</evidence>
<gene>
    <name evidence="2" type="ORF">VNO78_15935</name>
</gene>
<dbReference type="AlphaFoldDB" id="A0AAN9XKC2"/>
<keyword evidence="3" id="KW-1185">Reference proteome</keyword>
<protein>
    <submittedName>
        <fullName evidence="2">Uncharacterized protein</fullName>
    </submittedName>
</protein>
<reference evidence="2 3" key="1">
    <citation type="submission" date="2024-01" db="EMBL/GenBank/DDBJ databases">
        <title>The genomes of 5 underutilized Papilionoideae crops provide insights into root nodulation and disease resistanc.</title>
        <authorList>
            <person name="Jiang F."/>
        </authorList>
    </citation>
    <scope>NUCLEOTIDE SEQUENCE [LARGE SCALE GENOMIC DNA]</scope>
    <source>
        <strain evidence="2">DUOXIRENSHENG_FW03</strain>
        <tissue evidence="2">Leaves</tissue>
    </source>
</reference>
<sequence length="127" mass="14740">MDIDILNRVAASFLKQLKISNIGDALAVPEVAQPETTTTDNVHENQEKFSTKGEGRQSLGKYCQRDLLKRKPLEIKFLNFQQWKEAMQRRKADYKNMTEEAEAKLIVEAIRKKEAKEHARQMKPGYF</sequence>
<evidence type="ECO:0000313" key="2">
    <source>
        <dbReference type="EMBL" id="KAK7395381.1"/>
    </source>
</evidence>
<organism evidence="2 3">
    <name type="scientific">Psophocarpus tetragonolobus</name>
    <name type="common">Winged bean</name>
    <name type="synonym">Dolichos tetragonolobus</name>
    <dbReference type="NCBI Taxonomy" id="3891"/>
    <lineage>
        <taxon>Eukaryota</taxon>
        <taxon>Viridiplantae</taxon>
        <taxon>Streptophyta</taxon>
        <taxon>Embryophyta</taxon>
        <taxon>Tracheophyta</taxon>
        <taxon>Spermatophyta</taxon>
        <taxon>Magnoliopsida</taxon>
        <taxon>eudicotyledons</taxon>
        <taxon>Gunneridae</taxon>
        <taxon>Pentapetalae</taxon>
        <taxon>rosids</taxon>
        <taxon>fabids</taxon>
        <taxon>Fabales</taxon>
        <taxon>Fabaceae</taxon>
        <taxon>Papilionoideae</taxon>
        <taxon>50 kb inversion clade</taxon>
        <taxon>NPAAA clade</taxon>
        <taxon>indigoferoid/millettioid clade</taxon>
        <taxon>Phaseoleae</taxon>
        <taxon>Psophocarpus</taxon>
    </lineage>
</organism>
<feature type="compositionally biased region" description="Basic and acidic residues" evidence="1">
    <location>
        <begin position="41"/>
        <end position="55"/>
    </location>
</feature>
<comment type="caution">
    <text evidence="2">The sequence shown here is derived from an EMBL/GenBank/DDBJ whole genome shotgun (WGS) entry which is preliminary data.</text>
</comment>
<dbReference type="EMBL" id="JAYMYS010000004">
    <property type="protein sequence ID" value="KAK7395381.1"/>
    <property type="molecule type" value="Genomic_DNA"/>
</dbReference>
<evidence type="ECO:0000256" key="1">
    <source>
        <dbReference type="SAM" id="MobiDB-lite"/>
    </source>
</evidence>